<evidence type="ECO:0000313" key="4">
    <source>
        <dbReference type="Proteomes" id="UP001596044"/>
    </source>
</evidence>
<dbReference type="Proteomes" id="UP001596044">
    <property type="component" value="Unassembled WGS sequence"/>
</dbReference>
<name>A0ABW0KBJ9_9BACL</name>
<gene>
    <name evidence="3" type="ORF">ACFPOG_18765</name>
</gene>
<dbReference type="RefSeq" id="WP_270885587.1">
    <property type="nucleotide sequence ID" value="NZ_JAQFVF010000089.1"/>
</dbReference>
<proteinExistence type="predicted"/>
<accession>A0ABW0KBJ9</accession>
<keyword evidence="2" id="KW-1133">Transmembrane helix</keyword>
<evidence type="ECO:0000256" key="1">
    <source>
        <dbReference type="SAM" id="MobiDB-lite"/>
    </source>
</evidence>
<reference evidence="4" key="1">
    <citation type="journal article" date="2019" name="Int. J. Syst. Evol. Microbiol.">
        <title>The Global Catalogue of Microorganisms (GCM) 10K type strain sequencing project: providing services to taxonomists for standard genome sequencing and annotation.</title>
        <authorList>
            <consortium name="The Broad Institute Genomics Platform"/>
            <consortium name="The Broad Institute Genome Sequencing Center for Infectious Disease"/>
            <person name="Wu L."/>
            <person name="Ma J."/>
        </authorList>
    </citation>
    <scope>NUCLEOTIDE SEQUENCE [LARGE SCALE GENOMIC DNA]</scope>
    <source>
        <strain evidence="4">KACC 11904</strain>
    </source>
</reference>
<sequence length="61" mass="6769">MLNRILGEFPQGMVIICTILSFLIPFTINTINARLHKYGDPPWKAVGKQEDETDPPSGGQV</sequence>
<keyword evidence="4" id="KW-1185">Reference proteome</keyword>
<evidence type="ECO:0000313" key="3">
    <source>
        <dbReference type="EMBL" id="MFC5450296.1"/>
    </source>
</evidence>
<protein>
    <submittedName>
        <fullName evidence="3">Uncharacterized protein</fullName>
    </submittedName>
</protein>
<keyword evidence="2" id="KW-0472">Membrane</keyword>
<evidence type="ECO:0000256" key="2">
    <source>
        <dbReference type="SAM" id="Phobius"/>
    </source>
</evidence>
<keyword evidence="2" id="KW-0812">Transmembrane</keyword>
<feature type="region of interest" description="Disordered" evidence="1">
    <location>
        <begin position="41"/>
        <end position="61"/>
    </location>
</feature>
<comment type="caution">
    <text evidence="3">The sequence shown here is derived from an EMBL/GenBank/DDBJ whole genome shotgun (WGS) entry which is preliminary data.</text>
</comment>
<dbReference type="EMBL" id="JBHSMJ010000025">
    <property type="protein sequence ID" value="MFC5450296.1"/>
    <property type="molecule type" value="Genomic_DNA"/>
</dbReference>
<organism evidence="3 4">
    <name type="scientific">Paenibacillus aestuarii</name>
    <dbReference type="NCBI Taxonomy" id="516965"/>
    <lineage>
        <taxon>Bacteria</taxon>
        <taxon>Bacillati</taxon>
        <taxon>Bacillota</taxon>
        <taxon>Bacilli</taxon>
        <taxon>Bacillales</taxon>
        <taxon>Paenibacillaceae</taxon>
        <taxon>Paenibacillus</taxon>
    </lineage>
</organism>
<feature type="transmembrane region" description="Helical" evidence="2">
    <location>
        <begin position="12"/>
        <end position="31"/>
    </location>
</feature>